<name>A0ABM8J095_9CREN</name>
<keyword evidence="15" id="KW-1185">Reference proteome</keyword>
<dbReference type="InterPro" id="IPR001734">
    <property type="entry name" value="Na/solute_symporter"/>
</dbReference>
<dbReference type="PANTHER" id="PTHR48086:SF3">
    <property type="entry name" value="SODIUM_PROLINE SYMPORTER"/>
    <property type="match status" value="1"/>
</dbReference>
<dbReference type="InterPro" id="IPR038377">
    <property type="entry name" value="Na/Glc_symporter_sf"/>
</dbReference>
<evidence type="ECO:0000313" key="15">
    <source>
        <dbReference type="Proteomes" id="UP001341135"/>
    </source>
</evidence>
<feature type="transmembrane region" description="Helical" evidence="13">
    <location>
        <begin position="163"/>
        <end position="187"/>
    </location>
</feature>
<feature type="transmembrane region" description="Helical" evidence="13">
    <location>
        <begin position="84"/>
        <end position="105"/>
    </location>
</feature>
<comment type="subcellular location">
    <subcellularLocation>
        <location evidence="1">Cell membrane</location>
        <topology evidence="1">Multi-pass membrane protein</topology>
    </subcellularLocation>
</comment>
<keyword evidence="10 13" id="KW-0472">Membrane</keyword>
<evidence type="ECO:0000256" key="10">
    <source>
        <dbReference type="ARBA" id="ARBA00023136"/>
    </source>
</evidence>
<keyword evidence="9" id="KW-0406">Ion transport</keyword>
<feature type="transmembrane region" description="Helical" evidence="13">
    <location>
        <begin position="126"/>
        <end position="143"/>
    </location>
</feature>
<comment type="similarity">
    <text evidence="2 12">Belongs to the sodium:solute symporter (SSF) (TC 2.A.21) family.</text>
</comment>
<evidence type="ECO:0000256" key="8">
    <source>
        <dbReference type="ARBA" id="ARBA00023053"/>
    </source>
</evidence>
<evidence type="ECO:0000256" key="2">
    <source>
        <dbReference type="ARBA" id="ARBA00006434"/>
    </source>
</evidence>
<feature type="transmembrane region" description="Helical" evidence="13">
    <location>
        <begin position="194"/>
        <end position="216"/>
    </location>
</feature>
<evidence type="ECO:0000256" key="7">
    <source>
        <dbReference type="ARBA" id="ARBA00022989"/>
    </source>
</evidence>
<dbReference type="CDD" id="cd10322">
    <property type="entry name" value="SLC5sbd"/>
    <property type="match status" value="1"/>
</dbReference>
<feature type="transmembrane region" description="Helical" evidence="13">
    <location>
        <begin position="236"/>
        <end position="254"/>
    </location>
</feature>
<evidence type="ECO:0000256" key="1">
    <source>
        <dbReference type="ARBA" id="ARBA00004651"/>
    </source>
</evidence>
<evidence type="ECO:0000256" key="13">
    <source>
        <dbReference type="SAM" id="Phobius"/>
    </source>
</evidence>
<evidence type="ECO:0000313" key="14">
    <source>
        <dbReference type="EMBL" id="BES82866.1"/>
    </source>
</evidence>
<dbReference type="Proteomes" id="UP001341135">
    <property type="component" value="Chromosome"/>
</dbReference>
<keyword evidence="7 13" id="KW-1133">Transmembrane helix</keyword>
<gene>
    <name evidence="14" type="ORF">PABY_24330</name>
</gene>
<feature type="transmembrane region" description="Helical" evidence="13">
    <location>
        <begin position="431"/>
        <end position="453"/>
    </location>
</feature>
<feature type="transmembrane region" description="Helical" evidence="13">
    <location>
        <begin position="326"/>
        <end position="351"/>
    </location>
</feature>
<dbReference type="EMBL" id="AP028907">
    <property type="protein sequence ID" value="BES82866.1"/>
    <property type="molecule type" value="Genomic_DNA"/>
</dbReference>
<keyword evidence="5 13" id="KW-0812">Transmembrane</keyword>
<evidence type="ECO:0000256" key="3">
    <source>
        <dbReference type="ARBA" id="ARBA00022448"/>
    </source>
</evidence>
<feature type="transmembrane region" description="Helical" evidence="13">
    <location>
        <begin position="465"/>
        <end position="483"/>
    </location>
</feature>
<sequence>MADGMAVSLGLAVLALYMLVGTLLAVAARRAGVRSSQDYYVAGYRLGTFLAAMTYAATTYSAFMIVGLVGFAYSTGTGALGFELVYFVGTMLLLSLFAPRVWALARERRWISPAEMLGDLYGSKKLAAAVAVVYLYALVPYMSAQVKGIAEAVAGLAGSDAAYLYGVALGAAVMIAWTLVAGVWSVAVTDALQGLWMIASASLLLAWLAGWVAGSIGFDGATRLLGEKGLLGLTEFWQPSVFLGFTLPWMFFAATNPQAVQRLFMPRSPKALRGMVVWFAVFGLAYTVAVTLTGLLARSLSEAGLLAPIERRDAVTPTLLAHAPPLLSAIVFTSIVAAAVSTADSIALSVASSVVRDLYAPRARRPSERAEILLGAAVVAVLIAAASALALARIGFIVALSVLSSAILLSTAPATILAWAKPELARGRWQAALASMASGAALATAAAIAYGVKALAKPLLLGLPAPFWTLAVSTAVLLALLPLRKETQH</sequence>
<keyword evidence="11" id="KW-0739">Sodium transport</keyword>
<reference evidence="14 15" key="1">
    <citation type="submission" date="2023-09" db="EMBL/GenBank/DDBJ databases">
        <title>Pyrofollis japonicus gen. nov. sp. nov., a novel member of the family Pyrodictiaceae isolated from the Iheya North hydrothermal field.</title>
        <authorList>
            <person name="Miyazaki U."/>
            <person name="Sanari M."/>
            <person name="Tame A."/>
            <person name="Kitajima M."/>
            <person name="Okamoto A."/>
            <person name="Sawayama S."/>
            <person name="Miyazaki J."/>
            <person name="Takai K."/>
            <person name="Nakagawa S."/>
        </authorList>
    </citation>
    <scope>NUCLEOTIDE SEQUENCE [LARGE SCALE GENOMIC DNA]</scope>
    <source>
        <strain evidence="14 15">AV2</strain>
    </source>
</reference>
<evidence type="ECO:0000256" key="9">
    <source>
        <dbReference type="ARBA" id="ARBA00023065"/>
    </source>
</evidence>
<evidence type="ECO:0000256" key="4">
    <source>
        <dbReference type="ARBA" id="ARBA00022475"/>
    </source>
</evidence>
<keyword evidence="6" id="KW-0769">Symport</keyword>
<protein>
    <submittedName>
        <fullName evidence="14">Sodium:solute symporter family protein</fullName>
    </submittedName>
</protein>
<keyword evidence="8" id="KW-0915">Sodium</keyword>
<evidence type="ECO:0000256" key="11">
    <source>
        <dbReference type="ARBA" id="ARBA00023201"/>
    </source>
</evidence>
<dbReference type="Pfam" id="PF00474">
    <property type="entry name" value="SSF"/>
    <property type="match status" value="1"/>
</dbReference>
<keyword evidence="4" id="KW-1003">Cell membrane</keyword>
<evidence type="ECO:0000256" key="5">
    <source>
        <dbReference type="ARBA" id="ARBA00022692"/>
    </source>
</evidence>
<proteinExistence type="inferred from homology"/>
<feature type="transmembrane region" description="Helical" evidence="13">
    <location>
        <begin position="397"/>
        <end position="419"/>
    </location>
</feature>
<dbReference type="PROSITE" id="PS50283">
    <property type="entry name" value="NA_SOLUT_SYMP_3"/>
    <property type="match status" value="1"/>
</dbReference>
<dbReference type="PANTHER" id="PTHR48086">
    <property type="entry name" value="SODIUM/PROLINE SYMPORTER-RELATED"/>
    <property type="match status" value="1"/>
</dbReference>
<evidence type="ECO:0000256" key="12">
    <source>
        <dbReference type="RuleBase" id="RU362091"/>
    </source>
</evidence>
<keyword evidence="3" id="KW-0813">Transport</keyword>
<dbReference type="InterPro" id="IPR050277">
    <property type="entry name" value="Sodium:Solute_Symporter"/>
</dbReference>
<organism evidence="14 15">
    <name type="scientific">Pyrodictium abyssi</name>
    <dbReference type="NCBI Taxonomy" id="54256"/>
    <lineage>
        <taxon>Archaea</taxon>
        <taxon>Thermoproteota</taxon>
        <taxon>Thermoprotei</taxon>
        <taxon>Desulfurococcales</taxon>
        <taxon>Pyrodictiaceae</taxon>
        <taxon>Pyrodictium</taxon>
    </lineage>
</organism>
<feature type="transmembrane region" description="Helical" evidence="13">
    <location>
        <begin position="6"/>
        <end position="28"/>
    </location>
</feature>
<feature type="transmembrane region" description="Helical" evidence="13">
    <location>
        <begin position="275"/>
        <end position="297"/>
    </location>
</feature>
<evidence type="ECO:0000256" key="6">
    <source>
        <dbReference type="ARBA" id="ARBA00022847"/>
    </source>
</evidence>
<accession>A0ABM8J095</accession>
<feature type="transmembrane region" description="Helical" evidence="13">
    <location>
        <begin position="372"/>
        <end position="391"/>
    </location>
</feature>
<dbReference type="Gene3D" id="1.20.1730.10">
    <property type="entry name" value="Sodium/glucose cotransporter"/>
    <property type="match status" value="1"/>
</dbReference>
<feature type="transmembrane region" description="Helical" evidence="13">
    <location>
        <begin position="49"/>
        <end position="72"/>
    </location>
</feature>